<dbReference type="PANTHER" id="PTHR47893:SF1">
    <property type="entry name" value="REGULATORY PROTEIN PCHR"/>
    <property type="match status" value="1"/>
</dbReference>
<dbReference type="SUPFAM" id="SSF46689">
    <property type="entry name" value="Homeodomain-like"/>
    <property type="match status" value="2"/>
</dbReference>
<dbReference type="Proteomes" id="UP000281028">
    <property type="component" value="Unassembled WGS sequence"/>
</dbReference>
<gene>
    <name evidence="4" type="ORF">ECE50_004355</name>
</gene>
<dbReference type="AlphaFoldDB" id="A0A3S1D2C8"/>
<dbReference type="InterPro" id="IPR001307">
    <property type="entry name" value="Thiosulphate_STrfase_CS"/>
</dbReference>
<dbReference type="EMBL" id="RIAR02000001">
    <property type="protein sequence ID" value="NSL86050.1"/>
    <property type="molecule type" value="Genomic_DNA"/>
</dbReference>
<dbReference type="InterPro" id="IPR009057">
    <property type="entry name" value="Homeodomain-like_sf"/>
</dbReference>
<evidence type="ECO:0000256" key="1">
    <source>
        <dbReference type="ARBA" id="ARBA00023015"/>
    </source>
</evidence>
<keyword evidence="2" id="KW-0238">DNA-binding</keyword>
<dbReference type="GO" id="GO:0004792">
    <property type="term" value="F:thiosulfate-cyanide sulfurtransferase activity"/>
    <property type="evidence" value="ECO:0007669"/>
    <property type="project" value="InterPro"/>
</dbReference>
<dbReference type="GO" id="GO:0043565">
    <property type="term" value="F:sequence-specific DNA binding"/>
    <property type="evidence" value="ECO:0007669"/>
    <property type="project" value="InterPro"/>
</dbReference>
<dbReference type="InterPro" id="IPR053142">
    <property type="entry name" value="PchR_regulatory_protein"/>
</dbReference>
<dbReference type="OrthoDB" id="799767at2"/>
<dbReference type="Gene3D" id="1.10.10.60">
    <property type="entry name" value="Homeodomain-like"/>
    <property type="match status" value="2"/>
</dbReference>
<dbReference type="SMART" id="SM00342">
    <property type="entry name" value="HTH_ARAC"/>
    <property type="match status" value="1"/>
</dbReference>
<dbReference type="InterPro" id="IPR018062">
    <property type="entry name" value="HTH_AraC-typ_CS"/>
</dbReference>
<keyword evidence="5" id="KW-1185">Reference proteome</keyword>
<dbReference type="GO" id="GO:0003700">
    <property type="term" value="F:DNA-binding transcription factor activity"/>
    <property type="evidence" value="ECO:0007669"/>
    <property type="project" value="InterPro"/>
</dbReference>
<evidence type="ECO:0000313" key="4">
    <source>
        <dbReference type="EMBL" id="NSL86050.1"/>
    </source>
</evidence>
<dbReference type="Pfam" id="PF12833">
    <property type="entry name" value="HTH_18"/>
    <property type="match status" value="1"/>
</dbReference>
<protein>
    <submittedName>
        <fullName evidence="4">Helix-turn-helix transcriptional regulator</fullName>
    </submittedName>
</protein>
<proteinExistence type="predicted"/>
<accession>A0A3S1D2C8</accession>
<reference evidence="4" key="1">
    <citation type="submission" date="2020-05" db="EMBL/GenBank/DDBJ databases">
        <title>Chitinophaga laudate sp. nov., isolated from a tropical peat swamp.</title>
        <authorList>
            <person name="Goh C.B.S."/>
            <person name="Lee M.S."/>
            <person name="Parimannan S."/>
            <person name="Pasbakhsh P."/>
            <person name="Yule C.M."/>
            <person name="Rajandas H."/>
            <person name="Loke S."/>
            <person name="Croft L."/>
            <person name="Tan J.B.L."/>
        </authorList>
    </citation>
    <scope>NUCLEOTIDE SEQUENCE</scope>
    <source>
        <strain evidence="4">Mgbs1</strain>
    </source>
</reference>
<dbReference type="PROSITE" id="PS01124">
    <property type="entry name" value="HTH_ARAC_FAMILY_2"/>
    <property type="match status" value="1"/>
</dbReference>
<organism evidence="4 5">
    <name type="scientific">Chitinophaga solisilvae</name>
    <dbReference type="NCBI Taxonomy" id="1233460"/>
    <lineage>
        <taxon>Bacteria</taxon>
        <taxon>Pseudomonadati</taxon>
        <taxon>Bacteroidota</taxon>
        <taxon>Chitinophagia</taxon>
        <taxon>Chitinophagales</taxon>
        <taxon>Chitinophagaceae</taxon>
        <taxon>Chitinophaga</taxon>
    </lineage>
</organism>
<sequence>MSKKDLNPWLFAQGGREFHYVDDQGASSRILFKEDHLPGASLFFAQSQQNQAVRMKEKLEKPVLAMYFSLEGDTGSLPENDGSYMIKGQQHILSYMPAFEGYYLLNSPRISNFGVILEESFFSRLYMEDMDCLKRFWDKVSAGKSADIASMPMNITGRQLALIRDIAGCSYSGNMRQLFLESKIVELFLFQAEQAESLKGISPARLSPADTDRLHAARAFVRQHMLEPFTLHQVARESGLNEFKLKKGFKELFGTTVFGYLNELKMNYARQLLLNNNYNVLETAYTIGYAEPYSFTRAFRKHFGYPPSHLII</sequence>
<evidence type="ECO:0000256" key="3">
    <source>
        <dbReference type="ARBA" id="ARBA00023163"/>
    </source>
</evidence>
<dbReference type="PANTHER" id="PTHR47893">
    <property type="entry name" value="REGULATORY PROTEIN PCHR"/>
    <property type="match status" value="1"/>
</dbReference>
<dbReference type="PROSITE" id="PS00041">
    <property type="entry name" value="HTH_ARAC_FAMILY_1"/>
    <property type="match status" value="1"/>
</dbReference>
<name>A0A3S1D2C8_9BACT</name>
<dbReference type="InterPro" id="IPR018060">
    <property type="entry name" value="HTH_AraC"/>
</dbReference>
<keyword evidence="3" id="KW-0804">Transcription</keyword>
<keyword evidence="1" id="KW-0805">Transcription regulation</keyword>
<evidence type="ECO:0000256" key="2">
    <source>
        <dbReference type="ARBA" id="ARBA00023125"/>
    </source>
</evidence>
<dbReference type="PROSITE" id="PS00380">
    <property type="entry name" value="RHODANESE_1"/>
    <property type="match status" value="1"/>
</dbReference>
<comment type="caution">
    <text evidence="4">The sequence shown here is derived from an EMBL/GenBank/DDBJ whole genome shotgun (WGS) entry which is preliminary data.</text>
</comment>
<evidence type="ECO:0000313" key="5">
    <source>
        <dbReference type="Proteomes" id="UP000281028"/>
    </source>
</evidence>